<feature type="compositionally biased region" description="Low complexity" evidence="1">
    <location>
        <begin position="298"/>
        <end position="308"/>
    </location>
</feature>
<organism evidence="2 3">
    <name type="scientific">Solea senegalensis</name>
    <name type="common">Senegalese sole</name>
    <dbReference type="NCBI Taxonomy" id="28829"/>
    <lineage>
        <taxon>Eukaryota</taxon>
        <taxon>Metazoa</taxon>
        <taxon>Chordata</taxon>
        <taxon>Craniata</taxon>
        <taxon>Vertebrata</taxon>
        <taxon>Euteleostomi</taxon>
        <taxon>Actinopterygii</taxon>
        <taxon>Neopterygii</taxon>
        <taxon>Teleostei</taxon>
        <taxon>Neoteleostei</taxon>
        <taxon>Acanthomorphata</taxon>
        <taxon>Carangaria</taxon>
        <taxon>Pleuronectiformes</taxon>
        <taxon>Pleuronectoidei</taxon>
        <taxon>Soleidae</taxon>
        <taxon>Solea</taxon>
    </lineage>
</organism>
<feature type="compositionally biased region" description="Basic and acidic residues" evidence="1">
    <location>
        <begin position="314"/>
        <end position="323"/>
    </location>
</feature>
<dbReference type="AlphaFoldDB" id="A0AAV6RFD6"/>
<comment type="caution">
    <text evidence="2">The sequence shown here is derived from an EMBL/GenBank/DDBJ whole genome shotgun (WGS) entry which is preliminary data.</text>
</comment>
<protein>
    <submittedName>
        <fullName evidence="2">Uncharacterized protein</fullName>
    </submittedName>
</protein>
<gene>
    <name evidence="2" type="ORF">JOB18_032885</name>
</gene>
<name>A0AAV6RFD6_SOLSE</name>
<evidence type="ECO:0000256" key="1">
    <source>
        <dbReference type="SAM" id="MobiDB-lite"/>
    </source>
</evidence>
<proteinExistence type="predicted"/>
<feature type="non-terminal residue" evidence="2">
    <location>
        <position position="373"/>
    </location>
</feature>
<sequence>SPVLATYNGFDYNQPGVESNLCYKIWMGQLEESLERWRYALERELAEHQPWSHVHADGRTANNLKQLTRNEAAALRPEQTNDLFKRVIYEVLYFQHNKTQMMQNMKMQLCSCLKILKFWKSLSTSNVVQVSCSCLVSDGSWCHLSKVAGRRWLVPIVPRFFCRRIQNPVQHYNGLCLEELDDDCSERMASTQTLCCAALTQTCGLMCWSVLETEKHTALAIHSKRWPASVHKVQPMYITSFGSKGQRLVIPEKRESQFRPAGLYKRTQEGLRAVTGAFQCSSLRCSAVDGCEFEPFTETEAPPSATETSPRKTKFAERQERGTIRRKGLSDVGFEPGLPARNKGHTALNKLSKHRGDLHGQNFTEGFRVQKGI</sequence>
<evidence type="ECO:0000313" key="2">
    <source>
        <dbReference type="EMBL" id="KAG7503164.1"/>
    </source>
</evidence>
<dbReference type="Proteomes" id="UP000693946">
    <property type="component" value="Linkage Group LG2"/>
</dbReference>
<reference evidence="2 3" key="1">
    <citation type="journal article" date="2021" name="Sci. Rep.">
        <title>Chromosome anchoring in Senegalese sole (Solea senegalensis) reveals sex-associated markers and genome rearrangements in flatfish.</title>
        <authorList>
            <person name="Guerrero-Cozar I."/>
            <person name="Gomez-Garrido J."/>
            <person name="Berbel C."/>
            <person name="Martinez-Blanch J.F."/>
            <person name="Alioto T."/>
            <person name="Claros M.G."/>
            <person name="Gagnaire P.A."/>
            <person name="Manchado M."/>
        </authorList>
    </citation>
    <scope>NUCLEOTIDE SEQUENCE [LARGE SCALE GENOMIC DNA]</scope>
    <source>
        <strain evidence="2">Sse05_10M</strain>
    </source>
</reference>
<keyword evidence="3" id="KW-1185">Reference proteome</keyword>
<evidence type="ECO:0000313" key="3">
    <source>
        <dbReference type="Proteomes" id="UP000693946"/>
    </source>
</evidence>
<accession>A0AAV6RFD6</accession>
<feature type="region of interest" description="Disordered" evidence="1">
    <location>
        <begin position="296"/>
        <end position="341"/>
    </location>
</feature>
<feature type="non-terminal residue" evidence="2">
    <location>
        <position position="1"/>
    </location>
</feature>
<dbReference type="EMBL" id="JAGKHQ010000012">
    <property type="protein sequence ID" value="KAG7503164.1"/>
    <property type="molecule type" value="Genomic_DNA"/>
</dbReference>